<accession>A0A6G1JJX7</accession>
<dbReference type="SUPFAM" id="SSF57903">
    <property type="entry name" value="FYVE/PHD zinc finger"/>
    <property type="match status" value="1"/>
</dbReference>
<dbReference type="InterPro" id="IPR013083">
    <property type="entry name" value="Znf_RING/FYVE/PHD"/>
</dbReference>
<dbReference type="OrthoDB" id="3642840at2759"/>
<gene>
    <name evidence="2" type="ORF">K458DRAFT_106687</name>
</gene>
<sequence length="955" mass="107893">MGKDILFRWEDSPALQHHCGFCTKPLSHPGARGTCFGPHSEPCHRFHQAMFMRNRAHMCAMCNGADEAHHKRHQDMAERLRSIYERCGEAWAIIPSNEPERGRARRRGSVSLASGAPQATKKNKKEKRRLARAASRRRVITLREIKYIESVLHPASTVGDAEGPRNPEEIAEIEKHLRYNAQIYNTCSKRREMKEFALIPDVDVDFENEMDRILEILRVSELLKRNSKNRGLQGKELKHFEELVSAFKEHVVEDLLLLKKDEMEVRMRRASYLRFTNRASFDIVEERYAERDWRTGEKFSESPAVCSVSSGSITAIDEEGEEDDETAVDWRAEAGLSPPPPHGTDLRHLVGCHRRTGSGGKPEEFVSIRPSPTRVPIRPQGVSKRSSLQTRIVLSLEPKVSESSSTRSNSSDSVHEIIETPSKENAESLSWTKGELNQQTHKAKAEPTLPEINISLHSSGYDRITHPAVVQKKARKKQREADRKARRAAERVDKAVSETAVGEDATSLEASLGLVLDDENDKETVDDTTVRTGIYGKKGKARRKPAPRQPLLTPVRSDNPMPAVVGKATLVNIPSRKITIQPKVMYKVTQPVTSSMVSATTSGVSHSSTPASQKTTRVTKNGHDSDWNKYAYHLRLDGLSYPTEFDIDARLHQDNCPFGISKAIDCPCHAPYCSHSDPRNKQAYVVYPRAKVDYMGPFNAARAQKLFAFYETHPRTKGKTMVVDVNILKWLMDENLDVLDSTEALLGNMPRDLSYEFREYYAGGPTGRLMKQTETYRKLADLNDASENPVSKKELQDLYMEFTKYGGRRICYCEVPLPNDWQNDENLVACNFRHCRYELFHRDCIKSLGFDKVGTRYCPDCEIMMGRIARMMLEEIECMEKGTPLPNPTAAEFLAGDMKKMNEMIAAAKAGVFQMESEEEDGGEWVSEGEDKDGLVEEMGVAVQKMPKSPMDDVD</sequence>
<evidence type="ECO:0000313" key="2">
    <source>
        <dbReference type="EMBL" id="KAF2690521.1"/>
    </source>
</evidence>
<keyword evidence="3" id="KW-1185">Reference proteome</keyword>
<dbReference type="Proteomes" id="UP000799291">
    <property type="component" value="Unassembled WGS sequence"/>
</dbReference>
<proteinExistence type="predicted"/>
<feature type="region of interest" description="Disordered" evidence="1">
    <location>
        <begin position="600"/>
        <end position="621"/>
    </location>
</feature>
<feature type="compositionally biased region" description="Basic residues" evidence="1">
    <location>
        <begin position="537"/>
        <end position="546"/>
    </location>
</feature>
<protein>
    <recommendedName>
        <fullName evidence="4">Zinc finger PHD-type domain-containing protein</fullName>
    </recommendedName>
</protein>
<dbReference type="AlphaFoldDB" id="A0A6G1JJX7"/>
<feature type="region of interest" description="Disordered" evidence="1">
    <location>
        <begin position="537"/>
        <end position="560"/>
    </location>
</feature>
<organism evidence="2 3">
    <name type="scientific">Lentithecium fluviatile CBS 122367</name>
    <dbReference type="NCBI Taxonomy" id="1168545"/>
    <lineage>
        <taxon>Eukaryota</taxon>
        <taxon>Fungi</taxon>
        <taxon>Dikarya</taxon>
        <taxon>Ascomycota</taxon>
        <taxon>Pezizomycotina</taxon>
        <taxon>Dothideomycetes</taxon>
        <taxon>Pleosporomycetidae</taxon>
        <taxon>Pleosporales</taxon>
        <taxon>Massarineae</taxon>
        <taxon>Lentitheciaceae</taxon>
        <taxon>Lentithecium</taxon>
    </lineage>
</organism>
<dbReference type="Gene3D" id="3.30.40.10">
    <property type="entry name" value="Zinc/RING finger domain, C3HC4 (zinc finger)"/>
    <property type="match status" value="1"/>
</dbReference>
<evidence type="ECO:0008006" key="4">
    <source>
        <dbReference type="Google" id="ProtNLM"/>
    </source>
</evidence>
<feature type="compositionally biased region" description="Basic residues" evidence="1">
    <location>
        <begin position="121"/>
        <end position="133"/>
    </location>
</feature>
<name>A0A6G1JJX7_9PLEO</name>
<feature type="region of interest" description="Disordered" evidence="1">
    <location>
        <begin position="98"/>
        <end position="133"/>
    </location>
</feature>
<reference evidence="2" key="1">
    <citation type="journal article" date="2020" name="Stud. Mycol.">
        <title>101 Dothideomycetes genomes: a test case for predicting lifestyles and emergence of pathogens.</title>
        <authorList>
            <person name="Haridas S."/>
            <person name="Albert R."/>
            <person name="Binder M."/>
            <person name="Bloem J."/>
            <person name="Labutti K."/>
            <person name="Salamov A."/>
            <person name="Andreopoulos B."/>
            <person name="Baker S."/>
            <person name="Barry K."/>
            <person name="Bills G."/>
            <person name="Bluhm B."/>
            <person name="Cannon C."/>
            <person name="Castanera R."/>
            <person name="Culley D."/>
            <person name="Daum C."/>
            <person name="Ezra D."/>
            <person name="Gonzalez J."/>
            <person name="Henrissat B."/>
            <person name="Kuo A."/>
            <person name="Liang C."/>
            <person name="Lipzen A."/>
            <person name="Lutzoni F."/>
            <person name="Magnuson J."/>
            <person name="Mondo S."/>
            <person name="Nolan M."/>
            <person name="Ohm R."/>
            <person name="Pangilinan J."/>
            <person name="Park H.-J."/>
            <person name="Ramirez L."/>
            <person name="Alfaro M."/>
            <person name="Sun H."/>
            <person name="Tritt A."/>
            <person name="Yoshinaga Y."/>
            <person name="Zwiers L.-H."/>
            <person name="Turgeon B."/>
            <person name="Goodwin S."/>
            <person name="Spatafora J."/>
            <person name="Crous P."/>
            <person name="Grigoriev I."/>
        </authorList>
    </citation>
    <scope>NUCLEOTIDE SEQUENCE</scope>
    <source>
        <strain evidence="2">CBS 122367</strain>
    </source>
</reference>
<evidence type="ECO:0000256" key="1">
    <source>
        <dbReference type="SAM" id="MobiDB-lite"/>
    </source>
</evidence>
<feature type="region of interest" description="Disordered" evidence="1">
    <location>
        <begin position="469"/>
        <end position="500"/>
    </location>
</feature>
<feature type="compositionally biased region" description="Polar residues" evidence="1">
    <location>
        <begin position="600"/>
        <end position="619"/>
    </location>
</feature>
<dbReference type="InterPro" id="IPR011011">
    <property type="entry name" value="Znf_FYVE_PHD"/>
</dbReference>
<evidence type="ECO:0000313" key="3">
    <source>
        <dbReference type="Proteomes" id="UP000799291"/>
    </source>
</evidence>
<feature type="region of interest" description="Disordered" evidence="1">
    <location>
        <begin position="356"/>
        <end position="388"/>
    </location>
</feature>
<dbReference type="EMBL" id="MU005571">
    <property type="protein sequence ID" value="KAF2690521.1"/>
    <property type="molecule type" value="Genomic_DNA"/>
</dbReference>
<feature type="compositionally biased region" description="Basic and acidic residues" evidence="1">
    <location>
        <begin position="479"/>
        <end position="496"/>
    </location>
</feature>